<accession>A0A0F2LWR2</accession>
<evidence type="ECO:0000313" key="6">
    <source>
        <dbReference type="EMBL" id="KJR81274.1"/>
    </source>
</evidence>
<dbReference type="Gene3D" id="3.40.50.150">
    <property type="entry name" value="Vaccinia Virus protein VP39"/>
    <property type="match status" value="1"/>
</dbReference>
<dbReference type="KEGG" id="ssck:SPSK_01237"/>
<sequence length="300" mass="34334">MPPKTESEMAERRTRYLEAVPEDRDNQVAKLLQTYSHIPADQVTPHLHAIRDRAWAVFPYTCIGSWRFLDLYFTKLPVYASVVERLRDGGDRLLDAGCCFGYMLRQLAADGAPTANLVGSDLEQLFIDLGFDLFRDRDTFKGTFVAADMLEDDEAGAGQKELAALDGTLDMVHAASFFHMFSWEDQVRLGERVVRFFRPADKTKATNSGRPRLLFGRQVGNIAPVDRATLAARGEYRFHHNPATLQQLWDEIGERTKTKWRVEAELVPEARPEKRQPATDGAKKKEDHYMIRFAIYQEEY</sequence>
<reference evidence="6 7" key="1">
    <citation type="journal article" date="2014" name="BMC Genomics">
        <title>Comparative genomics of the major fungal agents of human and animal Sporotrichosis: Sporothrix schenckii and Sporothrix brasiliensis.</title>
        <authorList>
            <person name="Teixeira M.M."/>
            <person name="de Almeida L.G."/>
            <person name="Kubitschek-Barreira P."/>
            <person name="Alves F.L."/>
            <person name="Kioshima E.S."/>
            <person name="Abadio A.K."/>
            <person name="Fernandes L."/>
            <person name="Derengowski L.S."/>
            <person name="Ferreira K.S."/>
            <person name="Souza R.C."/>
            <person name="Ruiz J.C."/>
            <person name="de Andrade N.C."/>
            <person name="Paes H.C."/>
            <person name="Nicola A.M."/>
            <person name="Albuquerque P."/>
            <person name="Gerber A.L."/>
            <person name="Martins V.P."/>
            <person name="Peconick L.D."/>
            <person name="Neto A.V."/>
            <person name="Chaucanez C.B."/>
            <person name="Silva P.A."/>
            <person name="Cunha O.L."/>
            <person name="de Oliveira F.F."/>
            <person name="dos Santos T.C."/>
            <person name="Barros A.L."/>
            <person name="Soares M.A."/>
            <person name="de Oliveira L.M."/>
            <person name="Marini M.M."/>
            <person name="Villalobos-Duno H."/>
            <person name="Cunha M.M."/>
            <person name="de Hoog S."/>
            <person name="da Silveira J.F."/>
            <person name="Henrissat B."/>
            <person name="Nino-Vega G.A."/>
            <person name="Cisalpino P.S."/>
            <person name="Mora-Montes H.M."/>
            <person name="Almeida S.R."/>
            <person name="Stajich J.E."/>
            <person name="Lopes-Bezerra L.M."/>
            <person name="Vasconcelos A.T."/>
            <person name="Felipe M.S."/>
        </authorList>
    </citation>
    <scope>NUCLEOTIDE SEQUENCE [LARGE SCALE GENOMIC DNA]</scope>
    <source>
        <strain evidence="6 7">1099-18</strain>
    </source>
</reference>
<dbReference type="OrthoDB" id="2094832at2759"/>
<organism evidence="6 7">
    <name type="scientific">Sporothrix schenckii 1099-18</name>
    <dbReference type="NCBI Taxonomy" id="1397361"/>
    <lineage>
        <taxon>Eukaryota</taxon>
        <taxon>Fungi</taxon>
        <taxon>Dikarya</taxon>
        <taxon>Ascomycota</taxon>
        <taxon>Pezizomycotina</taxon>
        <taxon>Sordariomycetes</taxon>
        <taxon>Sordariomycetidae</taxon>
        <taxon>Ophiostomatales</taxon>
        <taxon>Ophiostomataceae</taxon>
        <taxon>Sporothrix</taxon>
    </lineage>
</organism>
<keyword evidence="3" id="KW-0949">S-adenosyl-L-methionine</keyword>
<evidence type="ECO:0000256" key="4">
    <source>
        <dbReference type="ARBA" id="ARBA00038314"/>
    </source>
</evidence>
<dbReference type="InterPro" id="IPR041698">
    <property type="entry name" value="Methyltransf_25"/>
</dbReference>
<name>A0A0F2LWR2_SPOSC</name>
<protein>
    <recommendedName>
        <fullName evidence="5">Methyltransferase domain-containing protein</fullName>
    </recommendedName>
</protein>
<dbReference type="InterPro" id="IPR051654">
    <property type="entry name" value="Meroterpenoid_MTases"/>
</dbReference>
<dbReference type="RefSeq" id="XP_016583950.1">
    <property type="nucleotide sequence ID" value="XM_016728168.1"/>
</dbReference>
<dbReference type="PANTHER" id="PTHR35897:SF1">
    <property type="entry name" value="METHYLTRANSFERASE AUSD"/>
    <property type="match status" value="1"/>
</dbReference>
<dbReference type="GO" id="GO:0016740">
    <property type="term" value="F:transferase activity"/>
    <property type="evidence" value="ECO:0007669"/>
    <property type="project" value="UniProtKB-KW"/>
</dbReference>
<dbReference type="Pfam" id="PF13649">
    <property type="entry name" value="Methyltransf_25"/>
    <property type="match status" value="1"/>
</dbReference>
<reference evidence="6 7" key="2">
    <citation type="journal article" date="2015" name="Eukaryot. Cell">
        <title>Asexual propagation of a virulent clone complex in a human and feline outbreak of sporotrichosis.</title>
        <authorList>
            <person name="Teixeira Mde M."/>
            <person name="Rodrigues A.M."/>
            <person name="Tsui C.K."/>
            <person name="de Almeida L.G."/>
            <person name="Van Diepeningen A.D."/>
            <person name="van den Ende B.G."/>
            <person name="Fernandes G.F."/>
            <person name="Kano R."/>
            <person name="Hamelin R.C."/>
            <person name="Lopes-Bezerra L.M."/>
            <person name="Vasconcelos A.T."/>
            <person name="de Hoog S."/>
            <person name="de Camargo Z.P."/>
            <person name="Felipe M.S."/>
        </authorList>
    </citation>
    <scope>NUCLEOTIDE SEQUENCE [LARGE SCALE GENOMIC DNA]</scope>
    <source>
        <strain evidence="6 7">1099-18</strain>
    </source>
</reference>
<evidence type="ECO:0000256" key="2">
    <source>
        <dbReference type="ARBA" id="ARBA00022679"/>
    </source>
</evidence>
<dbReference type="PANTHER" id="PTHR35897">
    <property type="entry name" value="METHYLTRANSFERASE AUSD"/>
    <property type="match status" value="1"/>
</dbReference>
<comment type="caution">
    <text evidence="6">The sequence shown here is derived from an EMBL/GenBank/DDBJ whole genome shotgun (WGS) entry which is preliminary data.</text>
</comment>
<dbReference type="VEuPathDB" id="FungiDB:SPSK_01237"/>
<comment type="similarity">
    <text evidence="4">Belongs to the class I-like SAM-binding methyltransferase superfamily.</text>
</comment>
<dbReference type="GeneID" id="27663445"/>
<dbReference type="SUPFAM" id="SSF53335">
    <property type="entry name" value="S-adenosyl-L-methionine-dependent methyltransferases"/>
    <property type="match status" value="1"/>
</dbReference>
<dbReference type="AlphaFoldDB" id="A0A0F2LWR2"/>
<dbReference type="InterPro" id="IPR029063">
    <property type="entry name" value="SAM-dependent_MTases_sf"/>
</dbReference>
<proteinExistence type="inferred from homology"/>
<evidence type="ECO:0000313" key="7">
    <source>
        <dbReference type="Proteomes" id="UP000033710"/>
    </source>
</evidence>
<dbReference type="EMBL" id="AXCR01000011">
    <property type="protein sequence ID" value="KJR81274.1"/>
    <property type="molecule type" value="Genomic_DNA"/>
</dbReference>
<evidence type="ECO:0000256" key="1">
    <source>
        <dbReference type="ARBA" id="ARBA00005179"/>
    </source>
</evidence>
<keyword evidence="2" id="KW-0808">Transferase</keyword>
<evidence type="ECO:0000256" key="3">
    <source>
        <dbReference type="ARBA" id="ARBA00022691"/>
    </source>
</evidence>
<comment type="pathway">
    <text evidence="1">Secondary metabolite biosynthesis.</text>
</comment>
<feature type="domain" description="Methyltransferase" evidence="5">
    <location>
        <begin position="94"/>
        <end position="199"/>
    </location>
</feature>
<evidence type="ECO:0000259" key="5">
    <source>
        <dbReference type="Pfam" id="PF13649"/>
    </source>
</evidence>
<gene>
    <name evidence="6" type="ORF">SPSK_01237</name>
</gene>
<dbReference type="Proteomes" id="UP000033710">
    <property type="component" value="Unassembled WGS sequence"/>
</dbReference>